<reference evidence="2" key="1">
    <citation type="submission" date="2022-11" db="UniProtKB">
        <authorList>
            <consortium name="WormBaseParasite"/>
        </authorList>
    </citation>
    <scope>IDENTIFICATION</scope>
</reference>
<accession>A0A914H919</accession>
<evidence type="ECO:0000313" key="1">
    <source>
        <dbReference type="Proteomes" id="UP000887572"/>
    </source>
</evidence>
<keyword evidence="1" id="KW-1185">Reference proteome</keyword>
<name>A0A914H919_GLORO</name>
<sequence>MYTLNAGGRFSLCNFGLSQTLITDNPSELGAFLDNGKIEVTGLDILTPERILISYHQKKDWVEEHPCSNLVISLFTTSAARLHLLKSMQKVVRTPGCQLLYTDMMPSR</sequence>
<dbReference type="Proteomes" id="UP000887572">
    <property type="component" value="Unplaced"/>
</dbReference>
<dbReference type="WBParaSite" id="Gr19_v10_g14896.t1">
    <property type="protein sequence ID" value="Gr19_v10_g14896.t1"/>
    <property type="gene ID" value="Gr19_v10_g14896"/>
</dbReference>
<proteinExistence type="predicted"/>
<evidence type="ECO:0000313" key="2">
    <source>
        <dbReference type="WBParaSite" id="Gr19_v10_g14896.t1"/>
    </source>
</evidence>
<dbReference type="AlphaFoldDB" id="A0A914H919"/>
<organism evidence="1 2">
    <name type="scientific">Globodera rostochiensis</name>
    <name type="common">Golden nematode worm</name>
    <name type="synonym">Heterodera rostochiensis</name>
    <dbReference type="NCBI Taxonomy" id="31243"/>
    <lineage>
        <taxon>Eukaryota</taxon>
        <taxon>Metazoa</taxon>
        <taxon>Ecdysozoa</taxon>
        <taxon>Nematoda</taxon>
        <taxon>Chromadorea</taxon>
        <taxon>Rhabditida</taxon>
        <taxon>Tylenchina</taxon>
        <taxon>Tylenchomorpha</taxon>
        <taxon>Tylenchoidea</taxon>
        <taxon>Heteroderidae</taxon>
        <taxon>Heteroderinae</taxon>
        <taxon>Globodera</taxon>
    </lineage>
</organism>
<protein>
    <submittedName>
        <fullName evidence="2">Uncharacterized protein</fullName>
    </submittedName>
</protein>